<name>A0A0A8ZQC9_ARUDO</name>
<evidence type="ECO:0000313" key="1">
    <source>
        <dbReference type="EMBL" id="JAD38970.1"/>
    </source>
</evidence>
<dbReference type="EMBL" id="GBRH01258925">
    <property type="protein sequence ID" value="JAD38970.1"/>
    <property type="molecule type" value="Transcribed_RNA"/>
</dbReference>
<proteinExistence type="predicted"/>
<organism evidence="1">
    <name type="scientific">Arundo donax</name>
    <name type="common">Giant reed</name>
    <name type="synonym">Donax arundinaceus</name>
    <dbReference type="NCBI Taxonomy" id="35708"/>
    <lineage>
        <taxon>Eukaryota</taxon>
        <taxon>Viridiplantae</taxon>
        <taxon>Streptophyta</taxon>
        <taxon>Embryophyta</taxon>
        <taxon>Tracheophyta</taxon>
        <taxon>Spermatophyta</taxon>
        <taxon>Magnoliopsida</taxon>
        <taxon>Liliopsida</taxon>
        <taxon>Poales</taxon>
        <taxon>Poaceae</taxon>
        <taxon>PACMAD clade</taxon>
        <taxon>Arundinoideae</taxon>
        <taxon>Arundineae</taxon>
        <taxon>Arundo</taxon>
    </lineage>
</organism>
<dbReference type="AlphaFoldDB" id="A0A0A8ZQC9"/>
<sequence>MRVAPDAAILIEVTMS</sequence>
<accession>A0A0A8ZQC9</accession>
<reference evidence="1" key="2">
    <citation type="journal article" date="2015" name="Data Brief">
        <title>Shoot transcriptome of the giant reed, Arundo donax.</title>
        <authorList>
            <person name="Barrero R.A."/>
            <person name="Guerrero F.D."/>
            <person name="Moolhuijzen P."/>
            <person name="Goolsby J.A."/>
            <person name="Tidwell J."/>
            <person name="Bellgard S.E."/>
            <person name="Bellgard M.I."/>
        </authorList>
    </citation>
    <scope>NUCLEOTIDE SEQUENCE</scope>
    <source>
        <tissue evidence="1">Shoot tissue taken approximately 20 cm above the soil surface</tissue>
    </source>
</reference>
<protein>
    <submittedName>
        <fullName evidence="1">Uncharacterized protein</fullName>
    </submittedName>
</protein>
<reference evidence="1" key="1">
    <citation type="submission" date="2014-09" db="EMBL/GenBank/DDBJ databases">
        <authorList>
            <person name="Magalhaes I.L.F."/>
            <person name="Oliveira U."/>
            <person name="Santos F.R."/>
            <person name="Vidigal T.H.D.A."/>
            <person name="Brescovit A.D."/>
            <person name="Santos A.J."/>
        </authorList>
    </citation>
    <scope>NUCLEOTIDE SEQUENCE</scope>
    <source>
        <tissue evidence="1">Shoot tissue taken approximately 20 cm above the soil surface</tissue>
    </source>
</reference>